<name>A0A0A9GF52_ARUDO</name>
<reference evidence="1" key="2">
    <citation type="journal article" date="2015" name="Data Brief">
        <title>Shoot transcriptome of the giant reed, Arundo donax.</title>
        <authorList>
            <person name="Barrero R.A."/>
            <person name="Guerrero F.D."/>
            <person name="Moolhuijzen P."/>
            <person name="Goolsby J.A."/>
            <person name="Tidwell J."/>
            <person name="Bellgard S.E."/>
            <person name="Bellgard M.I."/>
        </authorList>
    </citation>
    <scope>NUCLEOTIDE SEQUENCE</scope>
    <source>
        <tissue evidence="1">Shoot tissue taken approximately 20 cm above the soil surface</tissue>
    </source>
</reference>
<reference evidence="1" key="1">
    <citation type="submission" date="2014-09" db="EMBL/GenBank/DDBJ databases">
        <authorList>
            <person name="Magalhaes I.L.F."/>
            <person name="Oliveira U."/>
            <person name="Santos F.R."/>
            <person name="Vidigal T.H.D.A."/>
            <person name="Brescovit A.D."/>
            <person name="Santos A.J."/>
        </authorList>
    </citation>
    <scope>NUCLEOTIDE SEQUENCE</scope>
    <source>
        <tissue evidence="1">Shoot tissue taken approximately 20 cm above the soil surface</tissue>
    </source>
</reference>
<organism evidence="1">
    <name type="scientific">Arundo donax</name>
    <name type="common">Giant reed</name>
    <name type="synonym">Donax arundinaceus</name>
    <dbReference type="NCBI Taxonomy" id="35708"/>
    <lineage>
        <taxon>Eukaryota</taxon>
        <taxon>Viridiplantae</taxon>
        <taxon>Streptophyta</taxon>
        <taxon>Embryophyta</taxon>
        <taxon>Tracheophyta</taxon>
        <taxon>Spermatophyta</taxon>
        <taxon>Magnoliopsida</taxon>
        <taxon>Liliopsida</taxon>
        <taxon>Poales</taxon>
        <taxon>Poaceae</taxon>
        <taxon>PACMAD clade</taxon>
        <taxon>Arundinoideae</taxon>
        <taxon>Arundineae</taxon>
        <taxon>Arundo</taxon>
    </lineage>
</organism>
<protein>
    <submittedName>
        <fullName evidence="1">Uncharacterized protein</fullName>
    </submittedName>
</protein>
<dbReference type="AlphaFoldDB" id="A0A0A9GF52"/>
<evidence type="ECO:0000313" key="1">
    <source>
        <dbReference type="EMBL" id="JAE23725.1"/>
    </source>
</evidence>
<proteinExistence type="predicted"/>
<dbReference type="EMBL" id="GBRH01174171">
    <property type="protein sequence ID" value="JAE23725.1"/>
    <property type="molecule type" value="Transcribed_RNA"/>
</dbReference>
<accession>A0A0A9GF52</accession>
<sequence>MNQLHCTRGFGTIKQHHLFISRVLHFQACF</sequence>